<keyword evidence="5 9" id="KW-0592">Phosphate transport</keyword>
<keyword evidence="6 9" id="KW-0812">Transmembrane</keyword>
<keyword evidence="4 9" id="KW-0813">Transport</keyword>
<feature type="transmembrane region" description="Helical" evidence="9">
    <location>
        <begin position="136"/>
        <end position="155"/>
    </location>
</feature>
<keyword evidence="11" id="KW-1185">Reference proteome</keyword>
<dbReference type="PANTHER" id="PTHR11101">
    <property type="entry name" value="PHOSPHATE TRANSPORTER"/>
    <property type="match status" value="1"/>
</dbReference>
<feature type="transmembrane region" description="Helical" evidence="9">
    <location>
        <begin position="75"/>
        <end position="98"/>
    </location>
</feature>
<reference evidence="10 11" key="1">
    <citation type="submission" date="2016-10" db="EMBL/GenBank/DDBJ databases">
        <authorList>
            <person name="de Groot N.N."/>
        </authorList>
    </citation>
    <scope>NUCLEOTIDE SEQUENCE [LARGE SCALE GENOMIC DNA]</scope>
    <source>
        <strain evidence="10 11">CGMCC 1.8712</strain>
    </source>
</reference>
<comment type="subcellular location">
    <subcellularLocation>
        <location evidence="2 9">Membrane</location>
        <topology evidence="2 9">Multi-pass membrane protein</topology>
    </subcellularLocation>
</comment>
<dbReference type="AlphaFoldDB" id="A0A1H3ZDE0"/>
<name>A0A1H3ZDE0_9EURY</name>
<evidence type="ECO:0000313" key="11">
    <source>
        <dbReference type="Proteomes" id="UP000236755"/>
    </source>
</evidence>
<comment type="function">
    <text evidence="1">Potential transporter for phosphate.</text>
</comment>
<feature type="transmembrane region" description="Helical" evidence="9">
    <location>
        <begin position="239"/>
        <end position="264"/>
    </location>
</feature>
<proteinExistence type="inferred from homology"/>
<keyword evidence="7 9" id="KW-1133">Transmembrane helix</keyword>
<dbReference type="GO" id="GO:0035435">
    <property type="term" value="P:phosphate ion transmembrane transport"/>
    <property type="evidence" value="ECO:0007669"/>
    <property type="project" value="TreeGrafter"/>
</dbReference>
<feature type="transmembrane region" description="Helical" evidence="9">
    <location>
        <begin position="338"/>
        <end position="355"/>
    </location>
</feature>
<feature type="transmembrane region" description="Helical" evidence="9">
    <location>
        <begin position="313"/>
        <end position="332"/>
    </location>
</feature>
<gene>
    <name evidence="10" type="ORF">SAMN04488065_2303</name>
</gene>
<evidence type="ECO:0000256" key="4">
    <source>
        <dbReference type="ARBA" id="ARBA00022448"/>
    </source>
</evidence>
<dbReference type="OrthoDB" id="204341at2157"/>
<accession>A0A1H3ZDE0</accession>
<feature type="transmembrane region" description="Helical" evidence="9">
    <location>
        <begin position="362"/>
        <end position="382"/>
    </location>
</feature>
<evidence type="ECO:0000256" key="3">
    <source>
        <dbReference type="ARBA" id="ARBA00009916"/>
    </source>
</evidence>
<evidence type="ECO:0000256" key="9">
    <source>
        <dbReference type="RuleBase" id="RU363058"/>
    </source>
</evidence>
<dbReference type="GO" id="GO:0005315">
    <property type="term" value="F:phosphate transmembrane transporter activity"/>
    <property type="evidence" value="ECO:0007669"/>
    <property type="project" value="InterPro"/>
</dbReference>
<dbReference type="Proteomes" id="UP000236755">
    <property type="component" value="Unassembled WGS sequence"/>
</dbReference>
<dbReference type="GO" id="GO:0016020">
    <property type="term" value="C:membrane"/>
    <property type="evidence" value="ECO:0007669"/>
    <property type="project" value="UniProtKB-SubCell"/>
</dbReference>
<evidence type="ECO:0000313" key="10">
    <source>
        <dbReference type="EMBL" id="SEA21793.1"/>
    </source>
</evidence>
<evidence type="ECO:0000256" key="2">
    <source>
        <dbReference type="ARBA" id="ARBA00004141"/>
    </source>
</evidence>
<dbReference type="RefSeq" id="WP_092635077.1">
    <property type="nucleotide sequence ID" value="NZ_FNQT01000003.1"/>
</dbReference>
<evidence type="ECO:0000256" key="8">
    <source>
        <dbReference type="ARBA" id="ARBA00023136"/>
    </source>
</evidence>
<organism evidence="10 11">
    <name type="scientific">Haloplanus vescus</name>
    <dbReference type="NCBI Taxonomy" id="555874"/>
    <lineage>
        <taxon>Archaea</taxon>
        <taxon>Methanobacteriati</taxon>
        <taxon>Methanobacteriota</taxon>
        <taxon>Stenosarchaea group</taxon>
        <taxon>Halobacteria</taxon>
        <taxon>Halobacteriales</taxon>
        <taxon>Haloferacaceae</taxon>
        <taxon>Haloplanus</taxon>
    </lineage>
</organism>
<feature type="transmembrane region" description="Helical" evidence="9">
    <location>
        <begin position="194"/>
        <end position="227"/>
    </location>
</feature>
<dbReference type="Pfam" id="PF01384">
    <property type="entry name" value="PHO4"/>
    <property type="match status" value="1"/>
</dbReference>
<feature type="transmembrane region" description="Helical" evidence="9">
    <location>
        <begin position="167"/>
        <end position="188"/>
    </location>
</feature>
<feature type="transmembrane region" description="Helical" evidence="9">
    <location>
        <begin position="34"/>
        <end position="55"/>
    </location>
</feature>
<evidence type="ECO:0000256" key="5">
    <source>
        <dbReference type="ARBA" id="ARBA00022592"/>
    </source>
</evidence>
<evidence type="ECO:0000256" key="1">
    <source>
        <dbReference type="ARBA" id="ARBA00001981"/>
    </source>
</evidence>
<dbReference type="PANTHER" id="PTHR11101:SF80">
    <property type="entry name" value="PHOSPHATE TRANSPORTER"/>
    <property type="match status" value="1"/>
</dbReference>
<evidence type="ECO:0000256" key="6">
    <source>
        <dbReference type="ARBA" id="ARBA00022692"/>
    </source>
</evidence>
<feature type="transmembrane region" description="Helical" evidence="9">
    <location>
        <begin position="270"/>
        <end position="292"/>
    </location>
</feature>
<sequence length="389" mass="38509">MVATGTLLTFVVAALASLFMAWAIGAGSSGSTPFAAAVGANAISVMRAGFIVGLLGFTGAVLQGANVTEAVGTELIGGVSLTATAAIVGLLTAAILVAIGVFTGYPIATAFTVTGAVVGVGLALGGDPAWAKYRQITTLWVLAPFVGGGIAYGTARLLRSPAVSERYAISLLGGLVGALVATIEFALLGPAGEAASISAAIGAALSVGALPVAFACALVVTALLFRGLTTHPEATQRRFLLSLGGLVAFSAGGSQVGLAIGPLVPLLDEVAVPLPAVLAGGGFGLLLGSWTGAPRMIKALAQDYSSLGPRRSIAALIPAFAIAQVAVAFGIPVSFNEIVVSTIIGSGYAAGGGGVSRRKMVYTVLAWIGSLVLALVLSYGAFTAIEVLR</sequence>
<evidence type="ECO:0000256" key="7">
    <source>
        <dbReference type="ARBA" id="ARBA00022989"/>
    </source>
</evidence>
<dbReference type="InterPro" id="IPR001204">
    <property type="entry name" value="Phos_transporter"/>
</dbReference>
<dbReference type="EMBL" id="FNQT01000003">
    <property type="protein sequence ID" value="SEA21793.1"/>
    <property type="molecule type" value="Genomic_DNA"/>
</dbReference>
<feature type="transmembrane region" description="Helical" evidence="9">
    <location>
        <begin position="105"/>
        <end position="124"/>
    </location>
</feature>
<protein>
    <recommendedName>
        <fullName evidence="9">Phosphate transporter</fullName>
    </recommendedName>
</protein>
<comment type="similarity">
    <text evidence="3 9">Belongs to the inorganic phosphate transporter (PiT) (TC 2.A.20) family.</text>
</comment>
<feature type="transmembrane region" description="Helical" evidence="9">
    <location>
        <begin position="6"/>
        <end position="27"/>
    </location>
</feature>
<keyword evidence="8 9" id="KW-0472">Membrane</keyword>
<dbReference type="STRING" id="555874.SAMN04488065_2303"/>